<reference evidence="9" key="1">
    <citation type="submission" date="2021-01" db="EMBL/GenBank/DDBJ databases">
        <authorList>
            <person name="Corre E."/>
            <person name="Pelletier E."/>
            <person name="Niang G."/>
            <person name="Scheremetjew M."/>
            <person name="Finn R."/>
            <person name="Kale V."/>
            <person name="Holt S."/>
            <person name="Cochrane G."/>
            <person name="Meng A."/>
            <person name="Brown T."/>
            <person name="Cohen L."/>
        </authorList>
    </citation>
    <scope>NUCLEOTIDE SEQUENCE</scope>
    <source>
        <strain evidence="9">CCMP3107</strain>
    </source>
</reference>
<keyword evidence="4" id="KW-0150">Chloroplast</keyword>
<evidence type="ECO:0000313" key="9">
    <source>
        <dbReference type="EMBL" id="CAE0635637.1"/>
    </source>
</evidence>
<feature type="binding site" evidence="7">
    <location>
        <position position="189"/>
    </location>
    <ligand>
        <name>chlorophyll a</name>
        <dbReference type="ChEBI" id="CHEBI:58416"/>
        <label>1</label>
    </ligand>
</feature>
<evidence type="ECO:0000256" key="3">
    <source>
        <dbReference type="ARBA" id="ARBA00005933"/>
    </source>
</evidence>
<dbReference type="InterPro" id="IPR022796">
    <property type="entry name" value="Chloroa_b-bind"/>
</dbReference>
<keyword evidence="7" id="KW-0148">Chlorophyll</keyword>
<comment type="similarity">
    <text evidence="3">Belongs to the fucoxanthin chlorophyll protein family.</text>
</comment>
<dbReference type="AlphaFoldDB" id="A0A6V1RU65"/>
<dbReference type="EMBL" id="HBIU01031079">
    <property type="protein sequence ID" value="CAE0635639.1"/>
    <property type="molecule type" value="Transcribed_RNA"/>
</dbReference>
<evidence type="ECO:0000256" key="6">
    <source>
        <dbReference type="ARBA" id="ARBA00022640"/>
    </source>
</evidence>
<feature type="binding site" evidence="7">
    <location>
        <position position="206"/>
    </location>
    <ligand>
        <name>chlorophyll a</name>
        <dbReference type="ChEBI" id="CHEBI:58416"/>
        <label>1</label>
    </ligand>
</feature>
<feature type="binding site" evidence="7">
    <location>
        <position position="86"/>
    </location>
    <ligand>
        <name>chlorophyll a</name>
        <dbReference type="ChEBI" id="CHEBI:58416"/>
        <label>1</label>
    </ligand>
</feature>
<evidence type="ECO:0000256" key="2">
    <source>
        <dbReference type="ARBA" id="ARBA00004229"/>
    </source>
</evidence>
<comment type="function">
    <text evidence="1">The light-harvesting complex (LHC) functions as a light receptor, it captures and delivers excitation energy to photosystems with which it is closely associated. Energy is transferred from the carotenoid and chlorophyll C (or B) to chlorophyll A and the photosynthetic reaction centers where it is used to synthesize ATP and reducing power.</text>
</comment>
<keyword evidence="8" id="KW-0732">Signal</keyword>
<gene>
    <name evidence="9" type="ORF">HAKA00212_LOCUS14380</name>
    <name evidence="10" type="ORF">HAKA00212_LOCUS14382</name>
    <name evidence="11" type="ORF">HAKA00212_LOCUS14383</name>
</gene>
<feature type="signal peptide" evidence="8">
    <location>
        <begin position="1"/>
        <end position="18"/>
    </location>
</feature>
<accession>A0A6V1RU65</accession>
<protein>
    <recommendedName>
        <fullName evidence="12">Plastid light harvesting protein</fullName>
    </recommendedName>
</protein>
<evidence type="ECO:0000256" key="8">
    <source>
        <dbReference type="SAM" id="SignalP"/>
    </source>
</evidence>
<feature type="binding site" evidence="7">
    <location>
        <position position="89"/>
    </location>
    <ligand>
        <name>chlorophyll a</name>
        <dbReference type="ChEBI" id="CHEBI:58416"/>
        <label>1</label>
    </ligand>
</feature>
<dbReference type="PANTHER" id="PTHR21649">
    <property type="entry name" value="CHLOROPHYLL A/B BINDING PROTEIN"/>
    <property type="match status" value="1"/>
</dbReference>
<evidence type="ECO:0000256" key="4">
    <source>
        <dbReference type="ARBA" id="ARBA00022528"/>
    </source>
</evidence>
<dbReference type="Gene3D" id="1.10.3460.10">
    <property type="entry name" value="Chlorophyll a/b binding protein domain"/>
    <property type="match status" value="1"/>
</dbReference>
<evidence type="ECO:0008006" key="12">
    <source>
        <dbReference type="Google" id="ProtNLM"/>
    </source>
</evidence>
<dbReference type="EMBL" id="HBIU01031077">
    <property type="protein sequence ID" value="CAE0635637.1"/>
    <property type="molecule type" value="Transcribed_RNA"/>
</dbReference>
<feature type="binding site" evidence="7">
    <location>
        <position position="192"/>
    </location>
    <ligand>
        <name>chlorophyll a</name>
        <dbReference type="ChEBI" id="CHEBI:58416"/>
        <label>1</label>
    </ligand>
</feature>
<keyword evidence="6" id="KW-0934">Plastid</keyword>
<dbReference type="EMBL" id="HBIU01031080">
    <property type="protein sequence ID" value="CAE0635640.1"/>
    <property type="molecule type" value="Transcribed_RNA"/>
</dbReference>
<feature type="binding site" evidence="7">
    <location>
        <position position="194"/>
    </location>
    <ligand>
        <name>chlorophyll a</name>
        <dbReference type="ChEBI" id="CHEBI:58416"/>
        <label>1</label>
    </ligand>
</feature>
<sequence length="219" mass="23230">MAKSVAFAALAGLAGVSAFQQAAPVQNVASGASKMTMMAEMSKAVPFLTKPKNLDGSMAGDNGFDPLKLSEIEDVGLDLYWMREAELKHGRVAMLACAGIFFTTVHGSILPGFPDAAGKSQMDVFWQVWEDHPFNIGGGLFGFFIVEVVSGLAITKGRESGDRAPGDYGFDPLKMSSTPEKAADYALKEVKNGRLAMMAAAGMILQGVTTHESIFANVQ</sequence>
<feature type="binding site" evidence="7">
    <location>
        <position position="188"/>
    </location>
    <ligand>
        <name>chlorophyll a</name>
        <dbReference type="ChEBI" id="CHEBI:58416"/>
        <label>1</label>
    </ligand>
</feature>
<feature type="binding site" evidence="7">
    <location>
        <position position="70"/>
    </location>
    <ligand>
        <name>chlorophyll a</name>
        <dbReference type="ChEBI" id="CHEBI:58416"/>
        <label>1</label>
    </ligand>
</feature>
<dbReference type="GO" id="GO:0016168">
    <property type="term" value="F:chlorophyll binding"/>
    <property type="evidence" value="ECO:0007669"/>
    <property type="project" value="UniProtKB-KW"/>
</dbReference>
<comment type="subcellular location">
    <subcellularLocation>
        <location evidence="2">Plastid</location>
        <location evidence="2">Chloroplast</location>
    </subcellularLocation>
</comment>
<name>A0A6V1RU65_HETAK</name>
<evidence type="ECO:0000256" key="5">
    <source>
        <dbReference type="ARBA" id="ARBA00022531"/>
    </source>
</evidence>
<dbReference type="InterPro" id="IPR001344">
    <property type="entry name" value="Chloro_AB-bd_pln"/>
</dbReference>
<evidence type="ECO:0000313" key="11">
    <source>
        <dbReference type="EMBL" id="CAE0635640.1"/>
    </source>
</evidence>
<organism evidence="9">
    <name type="scientific">Heterosigma akashiwo</name>
    <name type="common">Chromophytic alga</name>
    <name type="synonym">Heterosigma carterae</name>
    <dbReference type="NCBI Taxonomy" id="2829"/>
    <lineage>
        <taxon>Eukaryota</taxon>
        <taxon>Sar</taxon>
        <taxon>Stramenopiles</taxon>
        <taxon>Ochrophyta</taxon>
        <taxon>Raphidophyceae</taxon>
        <taxon>Chattonellales</taxon>
        <taxon>Chattonellaceae</taxon>
        <taxon>Heterosigma</taxon>
    </lineage>
</organism>
<evidence type="ECO:0000313" key="10">
    <source>
        <dbReference type="EMBL" id="CAE0635639.1"/>
    </source>
</evidence>
<feature type="binding site" description="axial binding residue" evidence="7">
    <location>
        <position position="91"/>
    </location>
    <ligand>
        <name>chlorophyll b</name>
        <dbReference type="ChEBI" id="CHEBI:61721"/>
        <label>1</label>
    </ligand>
    <ligandPart>
        <name>Mg</name>
        <dbReference type="ChEBI" id="CHEBI:25107"/>
    </ligandPart>
</feature>
<dbReference type="Pfam" id="PF00504">
    <property type="entry name" value="Chloroa_b-bind"/>
    <property type="match status" value="1"/>
</dbReference>
<evidence type="ECO:0000256" key="1">
    <source>
        <dbReference type="ARBA" id="ARBA00004022"/>
    </source>
</evidence>
<feature type="chain" id="PRO_5036192493" description="Plastid light harvesting protein" evidence="8">
    <location>
        <begin position="19"/>
        <end position="219"/>
    </location>
</feature>
<dbReference type="GO" id="GO:0009507">
    <property type="term" value="C:chloroplast"/>
    <property type="evidence" value="ECO:0007669"/>
    <property type="project" value="UniProtKB-SubCell"/>
</dbReference>
<keyword evidence="7" id="KW-0157">Chromophore</keyword>
<evidence type="ECO:0000256" key="7">
    <source>
        <dbReference type="PIRSR" id="PIRSR601344-1"/>
    </source>
</evidence>
<proteinExistence type="inferred from homology"/>
<dbReference type="SUPFAM" id="SSF103511">
    <property type="entry name" value="Chlorophyll a-b binding protein"/>
    <property type="match status" value="1"/>
</dbReference>
<dbReference type="GO" id="GO:0009765">
    <property type="term" value="P:photosynthesis, light harvesting"/>
    <property type="evidence" value="ECO:0007669"/>
    <property type="project" value="InterPro"/>
</dbReference>
<dbReference type="GO" id="GO:0016020">
    <property type="term" value="C:membrane"/>
    <property type="evidence" value="ECO:0007669"/>
    <property type="project" value="InterPro"/>
</dbReference>
<keyword evidence="5" id="KW-0602">Photosynthesis</keyword>